<reference evidence="1 2" key="1">
    <citation type="submission" date="2015-07" db="EMBL/GenBank/DDBJ databases">
        <title>Whole genome sequencing of Bosea vaviloviae isolated from cave pool.</title>
        <authorList>
            <person name="Tan N.E.H."/>
            <person name="Lee Y.P."/>
            <person name="Gan H.M."/>
            <person name="Barton H."/>
            <person name="Savka M.A."/>
        </authorList>
    </citation>
    <scope>NUCLEOTIDE SEQUENCE [LARGE SCALE GENOMIC DNA]</scope>
    <source>
        <strain evidence="1 2">SD260</strain>
    </source>
</reference>
<comment type="caution">
    <text evidence="1">The sequence shown here is derived from an EMBL/GenBank/DDBJ whole genome shotgun (WGS) entry which is preliminary data.</text>
</comment>
<dbReference type="PATRIC" id="fig|1526658.3.peg.3873"/>
<evidence type="ECO:0000313" key="1">
    <source>
        <dbReference type="EMBL" id="KPH80534.1"/>
    </source>
</evidence>
<dbReference type="RefSeq" id="WP_054209333.1">
    <property type="nucleotide sequence ID" value="NZ_LGSZ01000040.1"/>
</dbReference>
<organism evidence="1 2">
    <name type="scientific">Bosea vaviloviae</name>
    <dbReference type="NCBI Taxonomy" id="1526658"/>
    <lineage>
        <taxon>Bacteria</taxon>
        <taxon>Pseudomonadati</taxon>
        <taxon>Pseudomonadota</taxon>
        <taxon>Alphaproteobacteria</taxon>
        <taxon>Hyphomicrobiales</taxon>
        <taxon>Boseaceae</taxon>
        <taxon>Bosea</taxon>
    </lineage>
</organism>
<name>A0A0N1F610_9HYPH</name>
<proteinExistence type="predicted"/>
<gene>
    <name evidence="1" type="ORF">AE618_12200</name>
</gene>
<accession>A0A0N1F610</accession>
<evidence type="ECO:0000313" key="2">
    <source>
        <dbReference type="Proteomes" id="UP000037822"/>
    </source>
</evidence>
<protein>
    <submittedName>
        <fullName evidence="1">Uncharacterized protein</fullName>
    </submittedName>
</protein>
<dbReference type="AlphaFoldDB" id="A0A0N1F610"/>
<sequence length="126" mass="13477">MLAAFALRNWRVIAGVVAVLVLLALAGLGFWQGMAAIDAMELRAAATARAERDALWRAEIATSNALVEKARADQALAAMAADAKLRDAAADFETKLKDLEGRNAELPHGDRVGIGRDRVRLLNGAR</sequence>
<keyword evidence="2" id="KW-1185">Reference proteome</keyword>
<dbReference type="EMBL" id="LGSZ01000040">
    <property type="protein sequence ID" value="KPH80534.1"/>
    <property type="molecule type" value="Genomic_DNA"/>
</dbReference>
<dbReference type="Proteomes" id="UP000037822">
    <property type="component" value="Unassembled WGS sequence"/>
</dbReference>